<proteinExistence type="predicted"/>
<accession>A0A1S0TKZ3</accession>
<organism evidence="2">
    <name type="scientific">Loa loa</name>
    <name type="common">Eye worm</name>
    <name type="synonym">Filaria loa</name>
    <dbReference type="NCBI Taxonomy" id="7209"/>
    <lineage>
        <taxon>Eukaryota</taxon>
        <taxon>Metazoa</taxon>
        <taxon>Ecdysozoa</taxon>
        <taxon>Nematoda</taxon>
        <taxon>Chromadorea</taxon>
        <taxon>Rhabditida</taxon>
        <taxon>Spirurina</taxon>
        <taxon>Spiruromorpha</taxon>
        <taxon>Filarioidea</taxon>
        <taxon>Onchocercidae</taxon>
        <taxon>Loa</taxon>
    </lineage>
</organism>
<dbReference type="RefSeq" id="XP_003148096.1">
    <property type="nucleotide sequence ID" value="XM_003148048.1"/>
</dbReference>
<dbReference type="CTD" id="9949999"/>
<dbReference type="EMBL" id="JH712066">
    <property type="protein sequence ID" value="EFO15974.1"/>
    <property type="molecule type" value="Genomic_DNA"/>
</dbReference>
<dbReference type="InParanoid" id="A0A1S0TKZ3"/>
<feature type="transmembrane region" description="Helical" evidence="1">
    <location>
        <begin position="111"/>
        <end position="132"/>
    </location>
</feature>
<keyword evidence="1" id="KW-1133">Transmembrane helix</keyword>
<name>A0A1S0TKZ3_LOALO</name>
<protein>
    <submittedName>
        <fullName evidence="2">Uncharacterized protein</fullName>
    </submittedName>
</protein>
<evidence type="ECO:0000256" key="1">
    <source>
        <dbReference type="SAM" id="Phobius"/>
    </source>
</evidence>
<dbReference type="AlphaFoldDB" id="A0A1S0TKZ3"/>
<sequence>MTIGGIPLFFAQLDRKNVIVEIYPRQIGDEQKLQISKEALGLFYWVIWLPTGYVKCKAQSVVCTDRLLFFAFRKWFIGVVLKDIIMSGRSVTEITQVRRDCNGRMRSIRDWFGRIVANFCTYIFFAISCISLSRIMEIASKWLCFVAFSSTVYRDIQN</sequence>
<reference evidence="2" key="1">
    <citation type="submission" date="2012-04" db="EMBL/GenBank/DDBJ databases">
        <title>The Genome Sequence of Loa loa.</title>
        <authorList>
            <consortium name="The Broad Institute Genome Sequencing Platform"/>
            <consortium name="Broad Institute Genome Sequencing Center for Infectious Disease"/>
            <person name="Nutman T.B."/>
            <person name="Fink D.L."/>
            <person name="Russ C."/>
            <person name="Young S."/>
            <person name="Zeng Q."/>
            <person name="Gargeya S."/>
            <person name="Alvarado L."/>
            <person name="Berlin A."/>
            <person name="Chapman S.B."/>
            <person name="Chen Z."/>
            <person name="Freedman E."/>
            <person name="Gellesch M."/>
            <person name="Goldberg J."/>
            <person name="Griggs A."/>
            <person name="Gujja S."/>
            <person name="Heilman E.R."/>
            <person name="Heiman D."/>
            <person name="Howarth C."/>
            <person name="Mehta T."/>
            <person name="Neiman D."/>
            <person name="Pearson M."/>
            <person name="Roberts A."/>
            <person name="Saif S."/>
            <person name="Shea T."/>
            <person name="Shenoy N."/>
            <person name="Sisk P."/>
            <person name="Stolte C."/>
            <person name="Sykes S."/>
            <person name="White J."/>
            <person name="Yandava C."/>
            <person name="Haas B."/>
            <person name="Henn M.R."/>
            <person name="Nusbaum C."/>
            <person name="Birren B."/>
        </authorList>
    </citation>
    <scope>NUCLEOTIDE SEQUENCE [LARGE SCALE GENOMIC DNA]</scope>
</reference>
<gene>
    <name evidence="2" type="ORF">LOAG_12535</name>
</gene>
<evidence type="ECO:0000313" key="2">
    <source>
        <dbReference type="EMBL" id="EFO15974.1"/>
    </source>
</evidence>
<dbReference type="KEGG" id="loa:LOAG_12535"/>
<dbReference type="GeneID" id="9949999"/>
<keyword evidence="1" id="KW-0472">Membrane</keyword>
<keyword evidence="1" id="KW-0812">Transmembrane</keyword>